<feature type="chain" id="PRO_5038960442" evidence="2">
    <location>
        <begin position="27"/>
        <end position="452"/>
    </location>
</feature>
<dbReference type="PROSITE" id="PS51257">
    <property type="entry name" value="PROKAR_LIPOPROTEIN"/>
    <property type="match status" value="1"/>
</dbReference>
<dbReference type="PANTHER" id="PTHR43649:SF11">
    <property type="entry name" value="ABC TRANSPORTER SUBSTRATE-BINDING PROTEIN YESO-RELATED"/>
    <property type="match status" value="1"/>
</dbReference>
<name>A0A3R9PNJ8_9BACI</name>
<dbReference type="AlphaFoldDB" id="A0A3R9PNJ8"/>
<sequence length="452" mass="50440">MKGRVEKVKKLLLLLCAALMASFMVACGGETEEEAEGTEEEAGNENAEDGEDASSGEEEITLRMSWWGSQGRHDMTNEIIELYEEENPNVTIQPDFTGFDGYFEKMATQAAGGNLPDIMQQNHGEFVNQYANQDQLADLQPFVDDGTIDVEGVGETIMQSGEVNETLVGIPTGVNALAGLYDPEMIEEAGAEMPHEDWTWEEFETMAETVHEETGEYGVRLMEPGNMFEYYVREKGQRLFNDDGSGLGYEDDQLLVDYLTMNKEMVDEGVAPGYDTIGEIQGLEDELLIHQEAPIDFRWTNQLGTMTDASGRTIEMTPLPGENNDDGMYLKPAMLWSIGKNSEHKEEAAKFINFYTNQVEVYEIAGSDRGVPISPEIQEEMSEDLDETEQKVYDYIDHITDNSSPIDSNYPAEAAEVLNSLADIDELVMYGQLEPEQGAEQFRTEAESILGQ</sequence>
<dbReference type="SUPFAM" id="SSF53850">
    <property type="entry name" value="Periplasmic binding protein-like II"/>
    <property type="match status" value="1"/>
</dbReference>
<proteinExistence type="predicted"/>
<gene>
    <name evidence="3" type="ORF">D7Z54_02745</name>
</gene>
<feature type="region of interest" description="Disordered" evidence="1">
    <location>
        <begin position="30"/>
        <end position="58"/>
    </location>
</feature>
<protein>
    <submittedName>
        <fullName evidence="3">Carbohydrate ABC transporter substrate-binding protein</fullName>
    </submittedName>
</protein>
<evidence type="ECO:0000313" key="3">
    <source>
        <dbReference type="EMBL" id="RSL34773.1"/>
    </source>
</evidence>
<dbReference type="Proteomes" id="UP000275076">
    <property type="component" value="Unassembled WGS sequence"/>
</dbReference>
<evidence type="ECO:0000313" key="4">
    <source>
        <dbReference type="Proteomes" id="UP000275076"/>
    </source>
</evidence>
<dbReference type="OrthoDB" id="7918484at2"/>
<comment type="caution">
    <text evidence="3">The sequence shown here is derived from an EMBL/GenBank/DDBJ whole genome shotgun (WGS) entry which is preliminary data.</text>
</comment>
<feature type="signal peptide" evidence="2">
    <location>
        <begin position="1"/>
        <end position="26"/>
    </location>
</feature>
<evidence type="ECO:0000256" key="2">
    <source>
        <dbReference type="SAM" id="SignalP"/>
    </source>
</evidence>
<dbReference type="Pfam" id="PF01547">
    <property type="entry name" value="SBP_bac_1"/>
    <property type="match status" value="1"/>
</dbReference>
<accession>A0A3R9PNJ8</accession>
<dbReference type="EMBL" id="RBVX01000002">
    <property type="protein sequence ID" value="RSL34773.1"/>
    <property type="molecule type" value="Genomic_DNA"/>
</dbReference>
<dbReference type="InterPro" id="IPR006059">
    <property type="entry name" value="SBP"/>
</dbReference>
<dbReference type="Gene3D" id="3.40.190.10">
    <property type="entry name" value="Periplasmic binding protein-like II"/>
    <property type="match status" value="2"/>
</dbReference>
<keyword evidence="4" id="KW-1185">Reference proteome</keyword>
<dbReference type="PANTHER" id="PTHR43649">
    <property type="entry name" value="ARABINOSE-BINDING PROTEIN-RELATED"/>
    <property type="match status" value="1"/>
</dbReference>
<keyword evidence="2" id="KW-0732">Signal</keyword>
<reference evidence="3 4" key="1">
    <citation type="submission" date="2018-10" db="EMBL/GenBank/DDBJ databases">
        <title>Draft genome sequence of Bacillus salarius IM0101, isolated from a hypersaline soil in Inner Mongolia, China.</title>
        <authorList>
            <person name="Yamprayoonswat W."/>
            <person name="Boonvisut S."/>
            <person name="Jumpathong W."/>
            <person name="Sittihan S."/>
            <person name="Ruangsuj P."/>
            <person name="Wanthongcharoen S."/>
            <person name="Thongpramul N."/>
            <person name="Pimmason S."/>
            <person name="Yu B."/>
            <person name="Yasawong M."/>
        </authorList>
    </citation>
    <scope>NUCLEOTIDE SEQUENCE [LARGE SCALE GENOMIC DNA]</scope>
    <source>
        <strain evidence="3 4">IM0101</strain>
    </source>
</reference>
<dbReference type="InterPro" id="IPR050490">
    <property type="entry name" value="Bact_solute-bd_prot1"/>
</dbReference>
<evidence type="ECO:0000256" key="1">
    <source>
        <dbReference type="SAM" id="MobiDB-lite"/>
    </source>
</evidence>
<organism evidence="3 4">
    <name type="scientific">Salibacterium salarium</name>
    <dbReference type="NCBI Taxonomy" id="284579"/>
    <lineage>
        <taxon>Bacteria</taxon>
        <taxon>Bacillati</taxon>
        <taxon>Bacillota</taxon>
        <taxon>Bacilli</taxon>
        <taxon>Bacillales</taxon>
        <taxon>Bacillaceae</taxon>
    </lineage>
</organism>